<organism evidence="1 2">
    <name type="scientific">Escherichia coli</name>
    <dbReference type="NCBI Taxonomy" id="562"/>
    <lineage>
        <taxon>Bacteria</taxon>
        <taxon>Pseudomonadati</taxon>
        <taxon>Pseudomonadota</taxon>
        <taxon>Gammaproteobacteria</taxon>
        <taxon>Enterobacterales</taxon>
        <taxon>Enterobacteriaceae</taxon>
        <taxon>Escherichia</taxon>
    </lineage>
</organism>
<gene>
    <name evidence="1" type="primary">ybbL_1</name>
    <name evidence="1" type="ORF">NCTC10418_05519</name>
</gene>
<proteinExistence type="predicted"/>
<reference evidence="1 2" key="1">
    <citation type="submission" date="2018-06" db="EMBL/GenBank/DDBJ databases">
        <authorList>
            <consortium name="Pathogen Informatics"/>
            <person name="Doyle S."/>
        </authorList>
    </citation>
    <scope>NUCLEOTIDE SEQUENCE [LARGE SCALE GENOMIC DNA]</scope>
    <source>
        <strain evidence="1 2">NCTC10418</strain>
    </source>
</reference>
<dbReference type="AlphaFoldDB" id="A0A376KZG8"/>
<dbReference type="GO" id="GO:0005524">
    <property type="term" value="F:ATP binding"/>
    <property type="evidence" value="ECO:0007669"/>
    <property type="project" value="UniProtKB-KW"/>
</dbReference>
<keyword evidence="1" id="KW-0547">Nucleotide-binding</keyword>
<protein>
    <submittedName>
        <fullName evidence="1">ABC transporter ATP-binding protein YbbL</fullName>
    </submittedName>
</protein>
<dbReference type="EMBL" id="UFZQ01000001">
    <property type="protein sequence ID" value="STE87832.1"/>
    <property type="molecule type" value="Genomic_DNA"/>
</dbReference>
<evidence type="ECO:0000313" key="1">
    <source>
        <dbReference type="EMBL" id="STE87832.1"/>
    </source>
</evidence>
<evidence type="ECO:0000313" key="2">
    <source>
        <dbReference type="Proteomes" id="UP000255460"/>
    </source>
</evidence>
<sequence length="43" mass="4878">MCASKNIAVLWVTHDKDEINHADKVITLQPHAGEMQEARYELA</sequence>
<name>A0A376KZG8_ECOLX</name>
<accession>A0A376KZG8</accession>
<dbReference type="Proteomes" id="UP000255460">
    <property type="component" value="Unassembled WGS sequence"/>
</dbReference>
<keyword evidence="1" id="KW-0067">ATP-binding</keyword>